<name>A0A933SET8_UNCEI</name>
<dbReference type="Pfam" id="PF25954">
    <property type="entry name" value="Beta-barrel_RND_2"/>
    <property type="match status" value="1"/>
</dbReference>
<dbReference type="EMBL" id="JACRIW010000118">
    <property type="protein sequence ID" value="MBI5171094.1"/>
    <property type="molecule type" value="Genomic_DNA"/>
</dbReference>
<dbReference type="PANTHER" id="PTHR30469">
    <property type="entry name" value="MULTIDRUG RESISTANCE PROTEIN MDTA"/>
    <property type="match status" value="1"/>
</dbReference>
<protein>
    <submittedName>
        <fullName evidence="5">Efflux RND transporter periplasmic adaptor subunit</fullName>
    </submittedName>
</protein>
<organism evidence="5 6">
    <name type="scientific">Eiseniibacteriota bacterium</name>
    <dbReference type="NCBI Taxonomy" id="2212470"/>
    <lineage>
        <taxon>Bacteria</taxon>
        <taxon>Candidatus Eiseniibacteriota</taxon>
    </lineage>
</organism>
<dbReference type="Proteomes" id="UP000696931">
    <property type="component" value="Unassembled WGS sequence"/>
</dbReference>
<dbReference type="Gene3D" id="2.40.420.20">
    <property type="match status" value="1"/>
</dbReference>
<dbReference type="Gene3D" id="2.40.30.170">
    <property type="match status" value="1"/>
</dbReference>
<dbReference type="InterPro" id="IPR058647">
    <property type="entry name" value="BSH_CzcB-like"/>
</dbReference>
<dbReference type="InterPro" id="IPR058792">
    <property type="entry name" value="Beta-barrel_RND_2"/>
</dbReference>
<dbReference type="Pfam" id="PF25973">
    <property type="entry name" value="BSH_CzcB"/>
    <property type="match status" value="1"/>
</dbReference>
<feature type="domain" description="CzcB-like barrel-sandwich hybrid" evidence="4">
    <location>
        <begin position="71"/>
        <end position="187"/>
    </location>
</feature>
<evidence type="ECO:0000256" key="2">
    <source>
        <dbReference type="SAM" id="Coils"/>
    </source>
</evidence>
<dbReference type="GO" id="GO:0015562">
    <property type="term" value="F:efflux transmembrane transporter activity"/>
    <property type="evidence" value="ECO:0007669"/>
    <property type="project" value="TreeGrafter"/>
</dbReference>
<dbReference type="Gene3D" id="1.10.287.470">
    <property type="entry name" value="Helix hairpin bin"/>
    <property type="match status" value="1"/>
</dbReference>
<evidence type="ECO:0000313" key="5">
    <source>
        <dbReference type="EMBL" id="MBI5171094.1"/>
    </source>
</evidence>
<proteinExistence type="inferred from homology"/>
<dbReference type="InterPro" id="IPR006143">
    <property type="entry name" value="RND_pump_MFP"/>
</dbReference>
<dbReference type="PANTHER" id="PTHR30469:SF11">
    <property type="entry name" value="BLL4320 PROTEIN"/>
    <property type="match status" value="1"/>
</dbReference>
<evidence type="ECO:0000259" key="3">
    <source>
        <dbReference type="Pfam" id="PF25954"/>
    </source>
</evidence>
<evidence type="ECO:0000259" key="4">
    <source>
        <dbReference type="Pfam" id="PF25973"/>
    </source>
</evidence>
<keyword evidence="2" id="KW-0175">Coiled coil</keyword>
<dbReference type="FunFam" id="2.40.30.170:FF:000010">
    <property type="entry name" value="Efflux RND transporter periplasmic adaptor subunit"/>
    <property type="match status" value="1"/>
</dbReference>
<feature type="domain" description="CusB-like beta-barrel" evidence="3">
    <location>
        <begin position="199"/>
        <end position="274"/>
    </location>
</feature>
<dbReference type="NCBIfam" id="TIGR01730">
    <property type="entry name" value="RND_mfp"/>
    <property type="match status" value="1"/>
</dbReference>
<accession>A0A933SET8</accession>
<dbReference type="Gene3D" id="2.40.50.100">
    <property type="match status" value="1"/>
</dbReference>
<comment type="caution">
    <text evidence="5">The sequence shown here is derived from an EMBL/GenBank/DDBJ whole genome shotgun (WGS) entry which is preliminary data.</text>
</comment>
<dbReference type="AlphaFoldDB" id="A0A933SET8"/>
<dbReference type="SUPFAM" id="SSF111369">
    <property type="entry name" value="HlyD-like secretion proteins"/>
    <property type="match status" value="1"/>
</dbReference>
<evidence type="ECO:0000313" key="6">
    <source>
        <dbReference type="Proteomes" id="UP000696931"/>
    </source>
</evidence>
<feature type="coiled-coil region" evidence="2">
    <location>
        <begin position="102"/>
        <end position="133"/>
    </location>
</feature>
<sequence length="375" mass="39367">MSRRLLQTIAAIVVFLAAIGFYKFNQIQGAIAQGKAFKMPPEAVTTAVARTVDWPATLESVGSVAPVQGVVLSADLPGIVESISFESGARVKAGQVLVTLDARQERAQLAGAEAQLQLAKAQLERSKKLLETQNIAQADFDVVAAQFQIAEAAVGQSRALLERKTIRAPFAGVTGIRQVNVGQFLSGGDPVVPLQSLDPVYVNFAVPQQELGTVHVGSVVEVTADTAKAVRYKGRVTAVNAIVDESTRNVQVQATLPNPRALLRPGMFVDVHLALGGTRGLLAVPTSAVNYAPYGNSVFVVGDQKGPDGKTFKGVKQQFVVLGGQRGDQVAVLKGLKDGDEVVSSGVFKLRSGAAVVVNNAVTPGNSADPKPEEN</sequence>
<gene>
    <name evidence="5" type="ORF">HZA61_16530</name>
</gene>
<dbReference type="GO" id="GO:1990281">
    <property type="term" value="C:efflux pump complex"/>
    <property type="evidence" value="ECO:0007669"/>
    <property type="project" value="TreeGrafter"/>
</dbReference>
<reference evidence="5" key="1">
    <citation type="submission" date="2020-07" db="EMBL/GenBank/DDBJ databases">
        <title>Huge and variable diversity of episymbiotic CPR bacteria and DPANN archaea in groundwater ecosystems.</title>
        <authorList>
            <person name="He C.Y."/>
            <person name="Keren R."/>
            <person name="Whittaker M."/>
            <person name="Farag I.F."/>
            <person name="Doudna J."/>
            <person name="Cate J.H.D."/>
            <person name="Banfield J.F."/>
        </authorList>
    </citation>
    <scope>NUCLEOTIDE SEQUENCE</scope>
    <source>
        <strain evidence="5">NC_groundwater_1813_Pr3_B-0.1um_71_17</strain>
    </source>
</reference>
<evidence type="ECO:0000256" key="1">
    <source>
        <dbReference type="ARBA" id="ARBA00009477"/>
    </source>
</evidence>
<comment type="similarity">
    <text evidence="1">Belongs to the membrane fusion protein (MFP) (TC 8.A.1) family.</text>
</comment>